<reference evidence="3 4" key="1">
    <citation type="submission" date="2020-10" db="EMBL/GenBank/DDBJ databases">
        <title>Sequencing the genomes of 1000 actinobacteria strains.</title>
        <authorList>
            <person name="Klenk H.-P."/>
        </authorList>
    </citation>
    <scope>NUCLEOTIDE SEQUENCE [LARGE SCALE GENOMIC DNA]</scope>
    <source>
        <strain evidence="3 4">DSM 43173</strain>
    </source>
</reference>
<keyword evidence="4" id="KW-1185">Reference proteome</keyword>
<dbReference type="PROSITE" id="PS51257">
    <property type="entry name" value="PROKAR_LIPOPROTEIN"/>
    <property type="match status" value="1"/>
</dbReference>
<dbReference type="PANTHER" id="PTHR30290">
    <property type="entry name" value="PERIPLASMIC BINDING COMPONENT OF ABC TRANSPORTER"/>
    <property type="match status" value="1"/>
</dbReference>
<dbReference type="Gene3D" id="3.90.76.10">
    <property type="entry name" value="Dipeptide-binding Protein, Domain 1"/>
    <property type="match status" value="1"/>
</dbReference>
<dbReference type="PIRSF" id="PIRSF002741">
    <property type="entry name" value="MppA"/>
    <property type="match status" value="1"/>
</dbReference>
<organism evidence="3 4">
    <name type="scientific">Nonomuraea angiospora</name>
    <dbReference type="NCBI Taxonomy" id="46172"/>
    <lineage>
        <taxon>Bacteria</taxon>
        <taxon>Bacillati</taxon>
        <taxon>Actinomycetota</taxon>
        <taxon>Actinomycetes</taxon>
        <taxon>Streptosporangiales</taxon>
        <taxon>Streptosporangiaceae</taxon>
        <taxon>Nonomuraea</taxon>
    </lineage>
</organism>
<evidence type="ECO:0000313" key="4">
    <source>
        <dbReference type="Proteomes" id="UP000633509"/>
    </source>
</evidence>
<proteinExistence type="predicted"/>
<sequence length="545" mass="57635">MHRRRTAVAAALLLGVTAGCGGGQTGQALKVEQNGSKVYRAGTPTKPLDQVKWYTFYRPVLGLVSAAFNDYPELMVNANLCESVVRLDPDYSIKPGLTTFTVNPDSTVFTYKIRPGAKFWDGSPVTTGDVIYSITANTTGSTGAQNATIGNEIKSMVATAPDTVTITLKAPDIIFNDQLAGSAGKVYQKKQAQAAGQNWGLPAAGVMCTGPYRTGKWDPASSLEIVRNDDYWGPDFKPLVRSVVFSWPQDPTTLANAFRGGTLDGGWNIPPSIVPTLQRSGKGTMIVGSSDNAVQMYGLVVSNTTKGSLADPKVRQALSKSIDRDAIAAKIYNGAADPLAGLIPPGSIGDDSTSLKNATARISTAQDVAGAKQLITETGKPAPTLTLALPAADALANPTAVAVQSQAAAAGFKITLKPMEPNQYAQLFADPAARKGVDLFFTVYAPIVHDPIVYLNDLIAADGVYNFNGYDNPMVQRALADVRAQTDPAKRADGLLRAQDQFLKDLPLLPLTAPRVTVWEGPGLTGSPTTFTYVQSPWAALLGGK</sequence>
<feature type="chain" id="PRO_5045918345" evidence="1">
    <location>
        <begin position="22"/>
        <end position="545"/>
    </location>
</feature>
<accession>A0ABR9LQ05</accession>
<dbReference type="InterPro" id="IPR030678">
    <property type="entry name" value="Peptide/Ni-bd"/>
</dbReference>
<keyword evidence="1" id="KW-0732">Signal</keyword>
<dbReference type="SUPFAM" id="SSF53850">
    <property type="entry name" value="Periplasmic binding protein-like II"/>
    <property type="match status" value="1"/>
</dbReference>
<dbReference type="Gene3D" id="3.40.190.10">
    <property type="entry name" value="Periplasmic binding protein-like II"/>
    <property type="match status" value="1"/>
</dbReference>
<feature type="signal peptide" evidence="1">
    <location>
        <begin position="1"/>
        <end position="21"/>
    </location>
</feature>
<dbReference type="Gene3D" id="3.10.105.10">
    <property type="entry name" value="Dipeptide-binding Protein, Domain 3"/>
    <property type="match status" value="1"/>
</dbReference>
<gene>
    <name evidence="3" type="ORF">H4W80_000999</name>
</gene>
<dbReference type="Pfam" id="PF00496">
    <property type="entry name" value="SBP_bac_5"/>
    <property type="match status" value="1"/>
</dbReference>
<evidence type="ECO:0000313" key="3">
    <source>
        <dbReference type="EMBL" id="MBE1582741.1"/>
    </source>
</evidence>
<protein>
    <submittedName>
        <fullName evidence="3">Peptide/nickel transport system substrate-binding protein</fullName>
    </submittedName>
</protein>
<dbReference type="InterPro" id="IPR039424">
    <property type="entry name" value="SBP_5"/>
</dbReference>
<dbReference type="CDD" id="cd00995">
    <property type="entry name" value="PBP2_NikA_DppA_OppA_like"/>
    <property type="match status" value="1"/>
</dbReference>
<dbReference type="InterPro" id="IPR000914">
    <property type="entry name" value="SBP_5_dom"/>
</dbReference>
<comment type="caution">
    <text evidence="3">The sequence shown here is derived from an EMBL/GenBank/DDBJ whole genome shotgun (WGS) entry which is preliminary data.</text>
</comment>
<feature type="domain" description="Solute-binding protein family 5" evidence="2">
    <location>
        <begin position="93"/>
        <end position="458"/>
    </location>
</feature>
<evidence type="ECO:0000256" key="1">
    <source>
        <dbReference type="SAM" id="SignalP"/>
    </source>
</evidence>
<name>A0ABR9LQ05_9ACTN</name>
<evidence type="ECO:0000259" key="2">
    <source>
        <dbReference type="Pfam" id="PF00496"/>
    </source>
</evidence>
<dbReference type="EMBL" id="JADBEK010000001">
    <property type="protein sequence ID" value="MBE1582741.1"/>
    <property type="molecule type" value="Genomic_DNA"/>
</dbReference>
<dbReference type="RefSeq" id="WP_192783969.1">
    <property type="nucleotide sequence ID" value="NZ_JADBEK010000001.1"/>
</dbReference>
<dbReference type="Proteomes" id="UP000633509">
    <property type="component" value="Unassembled WGS sequence"/>
</dbReference>